<evidence type="ECO:0000313" key="1">
    <source>
        <dbReference type="EMBL" id="KAH3790874.1"/>
    </source>
</evidence>
<dbReference type="EMBL" id="JAIWYP010000008">
    <property type="protein sequence ID" value="KAH3790874.1"/>
    <property type="molecule type" value="Genomic_DNA"/>
</dbReference>
<sequence>MVTGEIHKEPLSIFHDDWANNMTSRLYKEKLTAPLAAMFFNGPEPFLNSALEQNDGLSKFHENKANHVTARTDLFHEDLKIKLASKVLTRETNLPLAAMFFNEPGPFSNSAQMI</sequence>
<reference evidence="1" key="2">
    <citation type="submission" date="2020-11" db="EMBL/GenBank/DDBJ databases">
        <authorList>
            <person name="McCartney M.A."/>
            <person name="Auch B."/>
            <person name="Kono T."/>
            <person name="Mallez S."/>
            <person name="Becker A."/>
            <person name="Gohl D.M."/>
            <person name="Silverstein K.A.T."/>
            <person name="Koren S."/>
            <person name="Bechman K.B."/>
            <person name="Herman A."/>
            <person name="Abrahante J.E."/>
            <person name="Garbe J."/>
        </authorList>
    </citation>
    <scope>NUCLEOTIDE SEQUENCE</scope>
    <source>
        <strain evidence="1">Duluth1</strain>
        <tissue evidence="1">Whole animal</tissue>
    </source>
</reference>
<protein>
    <submittedName>
        <fullName evidence="1">Uncharacterized protein</fullName>
    </submittedName>
</protein>
<evidence type="ECO:0000313" key="2">
    <source>
        <dbReference type="Proteomes" id="UP000828390"/>
    </source>
</evidence>
<dbReference type="Proteomes" id="UP000828390">
    <property type="component" value="Unassembled WGS sequence"/>
</dbReference>
<accession>A0A9D4F3Z9</accession>
<gene>
    <name evidence="1" type="ORF">DPMN_169082</name>
</gene>
<comment type="caution">
    <text evidence="1">The sequence shown here is derived from an EMBL/GenBank/DDBJ whole genome shotgun (WGS) entry which is preliminary data.</text>
</comment>
<organism evidence="1 2">
    <name type="scientific">Dreissena polymorpha</name>
    <name type="common">Zebra mussel</name>
    <name type="synonym">Mytilus polymorpha</name>
    <dbReference type="NCBI Taxonomy" id="45954"/>
    <lineage>
        <taxon>Eukaryota</taxon>
        <taxon>Metazoa</taxon>
        <taxon>Spiralia</taxon>
        <taxon>Lophotrochozoa</taxon>
        <taxon>Mollusca</taxon>
        <taxon>Bivalvia</taxon>
        <taxon>Autobranchia</taxon>
        <taxon>Heteroconchia</taxon>
        <taxon>Euheterodonta</taxon>
        <taxon>Imparidentia</taxon>
        <taxon>Neoheterodontei</taxon>
        <taxon>Myida</taxon>
        <taxon>Dreissenoidea</taxon>
        <taxon>Dreissenidae</taxon>
        <taxon>Dreissena</taxon>
    </lineage>
</organism>
<reference evidence="1" key="1">
    <citation type="journal article" date="2019" name="bioRxiv">
        <title>The Genome of the Zebra Mussel, Dreissena polymorpha: A Resource for Invasive Species Research.</title>
        <authorList>
            <person name="McCartney M.A."/>
            <person name="Auch B."/>
            <person name="Kono T."/>
            <person name="Mallez S."/>
            <person name="Zhang Y."/>
            <person name="Obille A."/>
            <person name="Becker A."/>
            <person name="Abrahante J.E."/>
            <person name="Garbe J."/>
            <person name="Badalamenti J.P."/>
            <person name="Herman A."/>
            <person name="Mangelson H."/>
            <person name="Liachko I."/>
            <person name="Sullivan S."/>
            <person name="Sone E.D."/>
            <person name="Koren S."/>
            <person name="Silverstein K.A.T."/>
            <person name="Beckman K.B."/>
            <person name="Gohl D.M."/>
        </authorList>
    </citation>
    <scope>NUCLEOTIDE SEQUENCE</scope>
    <source>
        <strain evidence="1">Duluth1</strain>
        <tissue evidence="1">Whole animal</tissue>
    </source>
</reference>
<name>A0A9D4F3Z9_DREPO</name>
<dbReference type="AlphaFoldDB" id="A0A9D4F3Z9"/>
<keyword evidence="2" id="KW-1185">Reference proteome</keyword>
<proteinExistence type="predicted"/>